<accession>A0A138ZZY5</accession>
<dbReference type="PROSITE" id="PS50145">
    <property type="entry name" value="ZF_TRAF"/>
    <property type="match status" value="2"/>
</dbReference>
<feature type="domain" description="TRAF-type" evidence="8">
    <location>
        <begin position="230"/>
        <end position="275"/>
    </location>
</feature>
<evidence type="ECO:0000259" key="8">
    <source>
        <dbReference type="PROSITE" id="PS50145"/>
    </source>
</evidence>
<dbReference type="PROSITE" id="PS00518">
    <property type="entry name" value="ZF_RING_1"/>
    <property type="match status" value="1"/>
</dbReference>
<dbReference type="GO" id="GO:0008270">
    <property type="term" value="F:zinc ion binding"/>
    <property type="evidence" value="ECO:0007669"/>
    <property type="project" value="UniProtKB-KW"/>
</dbReference>
<evidence type="ECO:0000256" key="2">
    <source>
        <dbReference type="ARBA" id="ARBA00022771"/>
    </source>
</evidence>
<feature type="region of interest" description="Disordered" evidence="6">
    <location>
        <begin position="1"/>
        <end position="24"/>
    </location>
</feature>
<dbReference type="SUPFAM" id="SSF57850">
    <property type="entry name" value="RING/U-box"/>
    <property type="match status" value="1"/>
</dbReference>
<dbReference type="OrthoDB" id="1630758at2759"/>
<gene>
    <name evidence="9" type="ORF">M427DRAFT_63011</name>
</gene>
<feature type="domain" description="TRAF-type" evidence="8">
    <location>
        <begin position="174"/>
        <end position="228"/>
    </location>
</feature>
<evidence type="ECO:0000259" key="7">
    <source>
        <dbReference type="PROSITE" id="PS50089"/>
    </source>
</evidence>
<feature type="region of interest" description="Disordered" evidence="6">
    <location>
        <begin position="522"/>
        <end position="555"/>
    </location>
</feature>
<keyword evidence="5" id="KW-0175">Coiled coil</keyword>
<dbReference type="SUPFAM" id="SSF49599">
    <property type="entry name" value="TRAF domain-like"/>
    <property type="match status" value="2"/>
</dbReference>
<feature type="zinc finger region" description="TRAF-type" evidence="4">
    <location>
        <begin position="174"/>
        <end position="228"/>
    </location>
</feature>
<dbReference type="STRING" id="1344416.A0A138ZZY5"/>
<evidence type="ECO:0000256" key="4">
    <source>
        <dbReference type="PROSITE-ProRule" id="PRU00207"/>
    </source>
</evidence>
<dbReference type="Gene3D" id="3.30.40.10">
    <property type="entry name" value="Zinc/RING finger domain, C3HC4 (zinc finger)"/>
    <property type="match status" value="3"/>
</dbReference>
<name>A0A138ZZY5_GONPJ</name>
<evidence type="ECO:0000256" key="1">
    <source>
        <dbReference type="ARBA" id="ARBA00022723"/>
    </source>
</evidence>
<dbReference type="InterPro" id="IPR013083">
    <property type="entry name" value="Znf_RING/FYVE/PHD"/>
</dbReference>
<dbReference type="EMBL" id="KQ965838">
    <property type="protein sequence ID" value="KXS10077.1"/>
    <property type="molecule type" value="Genomic_DNA"/>
</dbReference>
<sequence length="555" mass="61195">MMDDRELSEASDAPHSPDRSGIAARALTQDEPDAGSLWNVLSASSTTESGVRFSIDLDDLFSTSDKYDYVDEEKISQHLICHVCHNPMLSPVKTSCGHTFCKGCITRTISLSGKCPVDRTRLGTPQPSEESPAQSFDLHPADRIISNMLDELRVRCPFRENGCVFETQRQFIKSHVRSECEYLAKKCPNRGCERLVIQRDWDEHLRSCEWRQVECDECKETFTWGEFQNHSSTCPAENIVCPHCETQLLRRLLVEHTSTLCPRFPIGCLHSSFGCMWLGERLLLSDHLPSCPYEAIKGFLEKQRIVNDRITRENESLKRQVAGLTVEVTGLRQQLGVVSNVQNRSEWAPRNALPENNMESGEMSPVGLSAWMEDGLFSQDEGFYGPPQSHPQLPLGGVPYPPHDHMVPPLLLQEFAIENERLSSELTAMRAQLETTELRNNVAIMNESVKVRDEIHGLRALCHQLQAQILLLLDVPRKGVGGSSGAGGPGVGSATARTDALDGLAAASNFVAAISGARGSRGARIPGMSSSAPPSPQSSNNGSTANSNHTNVLKL</sequence>
<evidence type="ECO:0008006" key="11">
    <source>
        <dbReference type="Google" id="ProtNLM"/>
    </source>
</evidence>
<dbReference type="PANTHER" id="PTHR10131">
    <property type="entry name" value="TNF RECEPTOR ASSOCIATED FACTOR"/>
    <property type="match status" value="1"/>
</dbReference>
<feature type="zinc finger region" description="TRAF-type" evidence="4">
    <location>
        <begin position="230"/>
        <end position="275"/>
    </location>
</feature>
<feature type="coiled-coil region" evidence="5">
    <location>
        <begin position="300"/>
        <end position="334"/>
    </location>
</feature>
<feature type="domain" description="RING-type" evidence="7">
    <location>
        <begin position="81"/>
        <end position="119"/>
    </location>
</feature>
<dbReference type="InterPro" id="IPR017907">
    <property type="entry name" value="Znf_RING_CS"/>
</dbReference>
<dbReference type="Pfam" id="PF02176">
    <property type="entry name" value="zf-TRAF"/>
    <property type="match status" value="1"/>
</dbReference>
<feature type="compositionally biased region" description="Polar residues" evidence="6">
    <location>
        <begin position="544"/>
        <end position="555"/>
    </location>
</feature>
<evidence type="ECO:0000313" key="10">
    <source>
        <dbReference type="Proteomes" id="UP000070544"/>
    </source>
</evidence>
<organism evidence="9 10">
    <name type="scientific">Gonapodya prolifera (strain JEL478)</name>
    <name type="common">Monoblepharis prolifera</name>
    <dbReference type="NCBI Taxonomy" id="1344416"/>
    <lineage>
        <taxon>Eukaryota</taxon>
        <taxon>Fungi</taxon>
        <taxon>Fungi incertae sedis</taxon>
        <taxon>Chytridiomycota</taxon>
        <taxon>Chytridiomycota incertae sedis</taxon>
        <taxon>Monoblepharidomycetes</taxon>
        <taxon>Monoblepharidales</taxon>
        <taxon>Gonapodyaceae</taxon>
        <taxon>Gonapodya</taxon>
    </lineage>
</organism>
<proteinExistence type="predicted"/>
<dbReference type="PROSITE" id="PS50089">
    <property type="entry name" value="ZF_RING_2"/>
    <property type="match status" value="1"/>
</dbReference>
<feature type="coiled-coil region" evidence="5">
    <location>
        <begin position="412"/>
        <end position="439"/>
    </location>
</feature>
<dbReference type="Proteomes" id="UP000070544">
    <property type="component" value="Unassembled WGS sequence"/>
</dbReference>
<evidence type="ECO:0000256" key="5">
    <source>
        <dbReference type="SAM" id="Coils"/>
    </source>
</evidence>
<dbReference type="Pfam" id="PF13923">
    <property type="entry name" value="zf-C3HC4_2"/>
    <property type="match status" value="1"/>
</dbReference>
<dbReference type="InterPro" id="IPR001293">
    <property type="entry name" value="Znf_TRAF"/>
</dbReference>
<reference evidence="9 10" key="1">
    <citation type="journal article" date="2015" name="Genome Biol. Evol.">
        <title>Phylogenomic analyses indicate that early fungi evolved digesting cell walls of algal ancestors of land plants.</title>
        <authorList>
            <person name="Chang Y."/>
            <person name="Wang S."/>
            <person name="Sekimoto S."/>
            <person name="Aerts A.L."/>
            <person name="Choi C."/>
            <person name="Clum A."/>
            <person name="LaButti K.M."/>
            <person name="Lindquist E.A."/>
            <person name="Yee Ngan C."/>
            <person name="Ohm R.A."/>
            <person name="Salamov A.A."/>
            <person name="Grigoriev I.V."/>
            <person name="Spatafora J.W."/>
            <person name="Berbee M.L."/>
        </authorList>
    </citation>
    <scope>NUCLEOTIDE SEQUENCE [LARGE SCALE GENOMIC DNA]</scope>
    <source>
        <strain evidence="9 10">JEL478</strain>
    </source>
</reference>
<dbReference type="InterPro" id="IPR001841">
    <property type="entry name" value="Znf_RING"/>
</dbReference>
<keyword evidence="1 4" id="KW-0479">Metal-binding</keyword>
<keyword evidence="2 4" id="KW-0863">Zinc-finger</keyword>
<keyword evidence="3 4" id="KW-0862">Zinc</keyword>
<dbReference type="SMART" id="SM00184">
    <property type="entry name" value="RING"/>
    <property type="match status" value="1"/>
</dbReference>
<feature type="compositionally biased region" description="Low complexity" evidence="6">
    <location>
        <begin position="522"/>
        <end position="543"/>
    </location>
</feature>
<keyword evidence="10" id="KW-1185">Reference proteome</keyword>
<protein>
    <recommendedName>
        <fullName evidence="11">RING-type domain-containing protein</fullName>
    </recommendedName>
</protein>
<evidence type="ECO:0000256" key="6">
    <source>
        <dbReference type="SAM" id="MobiDB-lite"/>
    </source>
</evidence>
<evidence type="ECO:0000256" key="3">
    <source>
        <dbReference type="ARBA" id="ARBA00022833"/>
    </source>
</evidence>
<dbReference type="AlphaFoldDB" id="A0A138ZZY5"/>
<dbReference type="PANTHER" id="PTHR10131:SF94">
    <property type="entry name" value="TNF RECEPTOR-ASSOCIATED FACTOR 4"/>
    <property type="match status" value="1"/>
</dbReference>
<evidence type="ECO:0000313" key="9">
    <source>
        <dbReference type="EMBL" id="KXS10077.1"/>
    </source>
</evidence>